<dbReference type="PANTHER" id="PTHR12223:SF19">
    <property type="entry name" value="LEGUME LECTIN DOMAIN-CONTAINING PROTEIN"/>
    <property type="match status" value="1"/>
</dbReference>
<dbReference type="SMART" id="SM00060">
    <property type="entry name" value="FN3"/>
    <property type="match status" value="1"/>
</dbReference>
<dbReference type="CDD" id="cd01951">
    <property type="entry name" value="lectin_L-type"/>
    <property type="match status" value="1"/>
</dbReference>
<sequence>MGMSISMSGGRLRGNIQSSGTGHMDSPSLELSACDRQSVLLRMQYEGNGVRRARWRARYALAAAMDDDDWNVRYAANIQNVSELEDGDPSTYWNATENDTSIVFAFDDGLAHTVTGIEILAGPTGVTPDGRQGGPPRAIRLEHFDNDWILQANFDLRNTSLETQRHIVQDVQTKAQYWRIVFVNGSFFGSEARVAEVRLSPMVTQVAFGLSAKPSFVSYLTPLWRRAFRAQRNGLDPLYLTRLRLELGERISEIEFFRNVDASESQACIDWERNSSAVNWASDRWRVAVSTDQSPGWLLSELHFYQDTTCTRSLGPDIMDSAMLYENEQWDESSRGTVLFDGECPDNEDDNLGVTSPWWSASSTIHKDDTLWLGMRFKRTVAVRCVAICQSKRHLLKHALLQRYQDDEWRDHATLSMPASRTFAVANPCELHYAATDLQAKQRLAYERSTGNSIQGSQGSALSGDSFAISWIKVTQPPIVYHVTGCLDRFWLENDPIYAMRDVSFLENGVLRRWYAQRDTASSLLTNATRTKTINCPLFGGVRLFLRGSYLILNEIPPSITIGDHDCIDVQVVSSHEENIISCTLPAVDFGGTKRIILTRPDGVSGSFSNFVSYMVSPAVPIFAARAFNVAARSIDLAWTPADLDSALVTTGYKVLVLSSDKEWSFSLGNVSRTTVIGLEPATEYQFAIAAVAESREQWGDALDVVDLYGRRRLQEGALVSAWSPKSNSTFTLGIDLEFIEFSAQATLNAMSENSEDAGPTGLQGGEGHYGLFMIGSANVQNCNGSIACCDGFNLSAYENGCPPAAHICLETTVREPAIEIAPYVFEPRYHAPRNDPFRGGGEKGIYSQNTTNPASMPSARCGPALRLTSAQPRQTGAVWYGRRLEVREGFDTSFELRISEPSRRCDRMDDVFTHCQSRGADGFAFVIQEEGPNALGLEGAGLGYEGINNSLAVEFDTYYNYDLLDPYMNHISVHSRGFRLPNTAHHEASLASVAHNIPDLTSSIIKVRIVYNPVFDPTWLESDAFQASTHTAQFFSNADFPYGGMPDFGIGVGTLALYMGGDLYGTPVLVTPLNIDALLRLHRGRAYVGFTAGTGLATYQTHDLLSWSFTSLRLDPLFVPPPALPSAAFASCSFSQRTNESDHHHHTCVHL</sequence>
<organism evidence="4">
    <name type="scientific">Aureoumbra lagunensis</name>
    <dbReference type="NCBI Taxonomy" id="44058"/>
    <lineage>
        <taxon>Eukaryota</taxon>
        <taxon>Sar</taxon>
        <taxon>Stramenopiles</taxon>
        <taxon>Ochrophyta</taxon>
        <taxon>Pelagophyceae</taxon>
        <taxon>Pelagomonadales</taxon>
        <taxon>Aureoumbra</taxon>
    </lineage>
</organism>
<dbReference type="InterPro" id="IPR019825">
    <property type="entry name" value="Lectin_legB_Mn/Ca_BS"/>
</dbReference>
<proteinExistence type="predicted"/>
<dbReference type="AlphaFoldDB" id="A0A7S3JNI6"/>
<dbReference type="InterPro" id="IPR003961">
    <property type="entry name" value="FN3_dom"/>
</dbReference>
<dbReference type="PROSITE" id="PS00307">
    <property type="entry name" value="LECTIN_LEGUME_BETA"/>
    <property type="match status" value="1"/>
</dbReference>
<dbReference type="Pfam" id="PF00139">
    <property type="entry name" value="Lectin_legB"/>
    <property type="match status" value="1"/>
</dbReference>
<evidence type="ECO:0000259" key="3">
    <source>
        <dbReference type="PROSITE" id="PS50853"/>
    </source>
</evidence>
<feature type="domain" description="Fibronectin type-III" evidence="3">
    <location>
        <begin position="621"/>
        <end position="713"/>
    </location>
</feature>
<dbReference type="PROSITE" id="PS50853">
    <property type="entry name" value="FN3"/>
    <property type="match status" value="1"/>
</dbReference>
<dbReference type="Gene3D" id="2.60.120.200">
    <property type="match status" value="1"/>
</dbReference>
<dbReference type="InterPro" id="IPR051136">
    <property type="entry name" value="Intracellular_Lectin-GPT"/>
</dbReference>
<dbReference type="InterPro" id="IPR036116">
    <property type="entry name" value="FN3_sf"/>
</dbReference>
<evidence type="ECO:0000256" key="2">
    <source>
        <dbReference type="SAM" id="MobiDB-lite"/>
    </source>
</evidence>
<dbReference type="GO" id="GO:0030246">
    <property type="term" value="F:carbohydrate binding"/>
    <property type="evidence" value="ECO:0007669"/>
    <property type="project" value="UniProtKB-KW"/>
</dbReference>
<dbReference type="InterPro" id="IPR013783">
    <property type="entry name" value="Ig-like_fold"/>
</dbReference>
<dbReference type="InterPro" id="IPR013320">
    <property type="entry name" value="ConA-like_dom_sf"/>
</dbReference>
<dbReference type="Pfam" id="PF00041">
    <property type="entry name" value="fn3"/>
    <property type="match status" value="1"/>
</dbReference>
<dbReference type="InterPro" id="IPR056573">
    <property type="entry name" value="Lectin_L-type_dom"/>
</dbReference>
<dbReference type="Gene3D" id="2.60.120.260">
    <property type="entry name" value="Galactose-binding domain-like"/>
    <property type="match status" value="1"/>
</dbReference>
<reference evidence="4" key="1">
    <citation type="submission" date="2021-01" db="EMBL/GenBank/DDBJ databases">
        <authorList>
            <person name="Corre E."/>
            <person name="Pelletier E."/>
            <person name="Niang G."/>
            <person name="Scheremetjew M."/>
            <person name="Finn R."/>
            <person name="Kale V."/>
            <person name="Holt S."/>
            <person name="Cochrane G."/>
            <person name="Meng A."/>
            <person name="Brown T."/>
            <person name="Cohen L."/>
        </authorList>
    </citation>
    <scope>NUCLEOTIDE SEQUENCE</scope>
    <source>
        <strain evidence="4">CCMP1510</strain>
    </source>
</reference>
<dbReference type="PANTHER" id="PTHR12223">
    <property type="entry name" value="VESICULAR MANNOSE-BINDING LECTIN"/>
    <property type="match status" value="1"/>
</dbReference>
<keyword evidence="1" id="KW-0430">Lectin</keyword>
<protein>
    <recommendedName>
        <fullName evidence="3">Fibronectin type-III domain-containing protein</fullName>
    </recommendedName>
</protein>
<dbReference type="InterPro" id="IPR001220">
    <property type="entry name" value="Legume_lectin_dom"/>
</dbReference>
<dbReference type="SUPFAM" id="SSF49265">
    <property type="entry name" value="Fibronectin type III"/>
    <property type="match status" value="1"/>
</dbReference>
<feature type="region of interest" description="Disordered" evidence="2">
    <location>
        <begin position="1"/>
        <end position="29"/>
    </location>
</feature>
<evidence type="ECO:0000313" key="4">
    <source>
        <dbReference type="EMBL" id="CAE0360015.1"/>
    </source>
</evidence>
<dbReference type="Gene3D" id="2.60.40.10">
    <property type="entry name" value="Immunoglobulins"/>
    <property type="match status" value="1"/>
</dbReference>
<accession>A0A7S3JNI6</accession>
<gene>
    <name evidence="4" type="ORF">ALAG00032_LOCUS744</name>
</gene>
<dbReference type="CDD" id="cd00063">
    <property type="entry name" value="FN3"/>
    <property type="match status" value="1"/>
</dbReference>
<dbReference type="EMBL" id="HBIJ01000998">
    <property type="protein sequence ID" value="CAE0360015.1"/>
    <property type="molecule type" value="Transcribed_RNA"/>
</dbReference>
<evidence type="ECO:0000256" key="1">
    <source>
        <dbReference type="ARBA" id="ARBA00022734"/>
    </source>
</evidence>
<name>A0A7S3JNI6_9STRA</name>
<dbReference type="SUPFAM" id="SSF49899">
    <property type="entry name" value="Concanavalin A-like lectins/glucanases"/>
    <property type="match status" value="1"/>
</dbReference>
<dbReference type="CDD" id="cd00603">
    <property type="entry name" value="IPT_PCSR"/>
    <property type="match status" value="1"/>
</dbReference>